<organism evidence="2 3">
    <name type="scientific">Ceratopteris richardii</name>
    <name type="common">Triangle waterfern</name>
    <dbReference type="NCBI Taxonomy" id="49495"/>
    <lineage>
        <taxon>Eukaryota</taxon>
        <taxon>Viridiplantae</taxon>
        <taxon>Streptophyta</taxon>
        <taxon>Embryophyta</taxon>
        <taxon>Tracheophyta</taxon>
        <taxon>Polypodiopsida</taxon>
        <taxon>Polypodiidae</taxon>
        <taxon>Polypodiales</taxon>
        <taxon>Pteridineae</taxon>
        <taxon>Pteridaceae</taxon>
        <taxon>Parkerioideae</taxon>
        <taxon>Ceratopteris</taxon>
    </lineage>
</organism>
<dbReference type="SMART" id="SM00239">
    <property type="entry name" value="C2"/>
    <property type="match status" value="1"/>
</dbReference>
<dbReference type="PANTHER" id="PTHR32246:SF173">
    <property type="entry name" value="C2 DOMAIN-CONTAINING PROTEIN"/>
    <property type="match status" value="1"/>
</dbReference>
<dbReference type="PROSITE" id="PS50004">
    <property type="entry name" value="C2"/>
    <property type="match status" value="1"/>
</dbReference>
<dbReference type="PANTHER" id="PTHR32246">
    <property type="entry name" value="INGRESSION PROTEIN FIC1"/>
    <property type="match status" value="1"/>
</dbReference>
<dbReference type="CDD" id="cd04051">
    <property type="entry name" value="C2_SRC2_like"/>
    <property type="match status" value="1"/>
</dbReference>
<dbReference type="SUPFAM" id="SSF49562">
    <property type="entry name" value="C2 domain (Calcium/lipid-binding domain, CaLB)"/>
    <property type="match status" value="1"/>
</dbReference>
<dbReference type="Proteomes" id="UP000825935">
    <property type="component" value="Chromosome 4"/>
</dbReference>
<gene>
    <name evidence="2" type="ORF">KP509_04G043800</name>
</gene>
<dbReference type="InterPro" id="IPR035892">
    <property type="entry name" value="C2_domain_sf"/>
</dbReference>
<evidence type="ECO:0000313" key="2">
    <source>
        <dbReference type="EMBL" id="KAH7439068.1"/>
    </source>
</evidence>
<reference evidence="2" key="1">
    <citation type="submission" date="2021-08" db="EMBL/GenBank/DDBJ databases">
        <title>WGS assembly of Ceratopteris richardii.</title>
        <authorList>
            <person name="Marchant D.B."/>
            <person name="Chen G."/>
            <person name="Jenkins J."/>
            <person name="Shu S."/>
            <person name="Leebens-Mack J."/>
            <person name="Grimwood J."/>
            <person name="Schmutz J."/>
            <person name="Soltis P."/>
            <person name="Soltis D."/>
            <person name="Chen Z.-H."/>
        </authorList>
    </citation>
    <scope>NUCLEOTIDE SEQUENCE</scope>
    <source>
        <strain evidence="2">Whitten #5841</strain>
        <tissue evidence="2">Leaf</tissue>
    </source>
</reference>
<proteinExistence type="predicted"/>
<comment type="caution">
    <text evidence="2">The sequence shown here is derived from an EMBL/GenBank/DDBJ whole genome shotgun (WGS) entry which is preliminary data.</text>
</comment>
<dbReference type="GO" id="GO:0006952">
    <property type="term" value="P:defense response"/>
    <property type="evidence" value="ECO:0007669"/>
    <property type="project" value="InterPro"/>
</dbReference>
<name>A0A8T2UWG1_CERRI</name>
<dbReference type="AlphaFoldDB" id="A0A8T2UWG1"/>
<dbReference type="OrthoDB" id="419768at2759"/>
<dbReference type="EMBL" id="CM035409">
    <property type="protein sequence ID" value="KAH7439068.1"/>
    <property type="molecule type" value="Genomic_DNA"/>
</dbReference>
<protein>
    <recommendedName>
        <fullName evidence="1">C2 domain-containing protein</fullName>
    </recommendedName>
</protein>
<dbReference type="OMA" id="METRNME"/>
<accession>A0A8T2UWG1</accession>
<dbReference type="InterPro" id="IPR000008">
    <property type="entry name" value="C2_dom"/>
</dbReference>
<keyword evidence="3" id="KW-1185">Reference proteome</keyword>
<evidence type="ECO:0000313" key="3">
    <source>
        <dbReference type="Proteomes" id="UP000825935"/>
    </source>
</evidence>
<dbReference type="Gene3D" id="2.60.40.150">
    <property type="entry name" value="C2 domain"/>
    <property type="match status" value="1"/>
</dbReference>
<feature type="domain" description="C2" evidence="1">
    <location>
        <begin position="1"/>
        <end position="111"/>
    </location>
</feature>
<dbReference type="Pfam" id="PF00168">
    <property type="entry name" value="C2"/>
    <property type="match status" value="1"/>
</dbReference>
<sequence>MEGRNIEVKIISAKDLKKVSLFGSLHAYAVAWIDPRDKRFTSVDEDGGSKPKWKQSFTFLVPESLLNQPHTRLTVEIFSKGTFSGDTFVGGTAVALADLAAKTEQGEKKAYQLVRKSGKQKGTLKLAIRVGEKTTIETAVPPPAVPPEHKAYASDAAMPYGYPPPYGAGAPPPAAVPYGYPPAPAGYPSYGAPMGYPQQPPPPNYYAAQPPPNRRPGGGLGMGLGAGLLAGAVGGLIVGDIVDDAFDGGDGGFDGGGFDF</sequence>
<dbReference type="InterPro" id="IPR044750">
    <property type="entry name" value="C2_SRC2/BAP"/>
</dbReference>
<evidence type="ECO:0000259" key="1">
    <source>
        <dbReference type="PROSITE" id="PS50004"/>
    </source>
</evidence>